<comment type="caution">
    <text evidence="1">The sequence shown here is derived from an EMBL/GenBank/DDBJ whole genome shotgun (WGS) entry which is preliminary data.</text>
</comment>
<dbReference type="SUPFAM" id="SSF52374">
    <property type="entry name" value="Nucleotidylyl transferase"/>
    <property type="match status" value="1"/>
</dbReference>
<sequence length="335" mass="39615">MNKKRGLILAKFAPFHVCHHYIIETALQKVDELYIIMYDCPNLINIPLNTRADWVRDFYPQVNVIEGWDAPNRHEDTMEVKKLQEDYVKSALNGKKITHFFSSDYYGEHMSKALGAINWRVDLRDKDYKKQNLIRATMIRKDKYLYRKCMAPLVYKDILLNIAFVGMPSREQSRLVKTLSQKLKTAYTEDNLLKFIETRKPSKKDKAHLDFYKFAKEKYNRANAPEKIYSGKEYLLYDSTGFIDHLLSIATHNFFNKTSYDFFSTDMRKYDFVFINDPNNSSISKYFDLDMSIFMNQIINNLDSLGINYQRIEGPFEKKLKTIENIIKSLKKKIN</sequence>
<organism evidence="1 2">
    <name type="scientific">Berkelbacteria bacterium GW2011_GWA2_38_9</name>
    <dbReference type="NCBI Taxonomy" id="1618334"/>
    <lineage>
        <taxon>Bacteria</taxon>
        <taxon>Candidatus Berkelbacteria</taxon>
    </lineage>
</organism>
<dbReference type="Gene3D" id="3.40.50.300">
    <property type="entry name" value="P-loop containing nucleotide triphosphate hydrolases"/>
    <property type="match status" value="1"/>
</dbReference>
<dbReference type="PANTHER" id="PTHR37512">
    <property type="entry name" value="TRIFUNCTIONAL NAD BIOSYNTHESIS/REGULATOR PROTEIN NADR"/>
    <property type="match status" value="1"/>
</dbReference>
<evidence type="ECO:0000313" key="2">
    <source>
        <dbReference type="Proteomes" id="UP000033934"/>
    </source>
</evidence>
<dbReference type="Proteomes" id="UP000033934">
    <property type="component" value="Unassembled WGS sequence"/>
</dbReference>
<dbReference type="PANTHER" id="PTHR37512:SF1">
    <property type="entry name" value="NADR_TTD14 AAA DOMAIN-CONTAINING PROTEIN"/>
    <property type="match status" value="1"/>
</dbReference>
<accession>A0A0G0L6T1</accession>
<name>A0A0G0L6T1_9BACT</name>
<dbReference type="InterPro" id="IPR014729">
    <property type="entry name" value="Rossmann-like_a/b/a_fold"/>
</dbReference>
<dbReference type="GO" id="GO:0016301">
    <property type="term" value="F:kinase activity"/>
    <property type="evidence" value="ECO:0007669"/>
    <property type="project" value="UniProtKB-KW"/>
</dbReference>
<reference evidence="1 2" key="1">
    <citation type="journal article" date="2015" name="Nature">
        <title>rRNA introns, odd ribosomes, and small enigmatic genomes across a large radiation of phyla.</title>
        <authorList>
            <person name="Brown C.T."/>
            <person name="Hug L.A."/>
            <person name="Thomas B.C."/>
            <person name="Sharon I."/>
            <person name="Castelle C.J."/>
            <person name="Singh A."/>
            <person name="Wilkins M.J."/>
            <person name="Williams K.H."/>
            <person name="Banfield J.F."/>
        </authorList>
    </citation>
    <scope>NUCLEOTIDE SEQUENCE [LARGE SCALE GENOMIC DNA]</scope>
</reference>
<dbReference type="InterPro" id="IPR027417">
    <property type="entry name" value="P-loop_NTPase"/>
</dbReference>
<evidence type="ECO:0000313" key="1">
    <source>
        <dbReference type="EMBL" id="KKQ87733.1"/>
    </source>
</evidence>
<keyword evidence="1" id="KW-0418">Kinase</keyword>
<proteinExistence type="predicted"/>
<protein>
    <submittedName>
        <fullName evidence="1">ATPase/kinase involved in NAD metabolism</fullName>
    </submittedName>
</protein>
<dbReference type="InterPro" id="IPR052735">
    <property type="entry name" value="NAD_biosynth-regulator"/>
</dbReference>
<gene>
    <name evidence="1" type="ORF">UT11_C0047G0005</name>
</gene>
<dbReference type="EMBL" id="LBVO01000047">
    <property type="protein sequence ID" value="KKQ87733.1"/>
    <property type="molecule type" value="Genomic_DNA"/>
</dbReference>
<dbReference type="Gene3D" id="3.40.50.620">
    <property type="entry name" value="HUPs"/>
    <property type="match status" value="1"/>
</dbReference>
<dbReference type="AlphaFoldDB" id="A0A0G0L6T1"/>
<keyword evidence="1" id="KW-0808">Transferase</keyword>